<feature type="region of interest" description="Disordered" evidence="1">
    <location>
        <begin position="79"/>
        <end position="197"/>
    </location>
</feature>
<evidence type="ECO:0000256" key="1">
    <source>
        <dbReference type="SAM" id="MobiDB-lite"/>
    </source>
</evidence>
<dbReference type="AlphaFoldDB" id="A0AAE0GHZ2"/>
<sequence>MPPAPKTCSGEADHNLFYVYKDENGKFVKKGPYTSEALHQRWGADGKSFGEAGWERFKVKRCSDCKTFKLAELVASFSSEHASAEHSTPMIKDSSGDHARKVAGSKDKSRSRSDVSGHNDRRRSQPKGGTQPSPGQDLARKSKREPTSVVDLTLNSKKKRRKGQGSGAPSSANPTSGSPTAATATGSQAEPTLPNNESGLIEWEKALKSYDEWFQYETECYKRVQQLWGTLQSILGLQAQRKANFEKLQYDVDCKCWTYEGMPAGGQVSLRELKTRVEQR</sequence>
<evidence type="ECO:0000313" key="3">
    <source>
        <dbReference type="Proteomes" id="UP001190700"/>
    </source>
</evidence>
<protein>
    <submittedName>
        <fullName evidence="2">Uncharacterized protein</fullName>
    </submittedName>
</protein>
<organism evidence="2 3">
    <name type="scientific">Cymbomonas tetramitiformis</name>
    <dbReference type="NCBI Taxonomy" id="36881"/>
    <lineage>
        <taxon>Eukaryota</taxon>
        <taxon>Viridiplantae</taxon>
        <taxon>Chlorophyta</taxon>
        <taxon>Pyramimonadophyceae</taxon>
        <taxon>Pyramimonadales</taxon>
        <taxon>Pyramimonadaceae</taxon>
        <taxon>Cymbomonas</taxon>
    </lineage>
</organism>
<feature type="compositionally biased region" description="Low complexity" evidence="1">
    <location>
        <begin position="167"/>
        <end position="189"/>
    </location>
</feature>
<evidence type="ECO:0000313" key="2">
    <source>
        <dbReference type="EMBL" id="KAK3278411.1"/>
    </source>
</evidence>
<dbReference type="Proteomes" id="UP001190700">
    <property type="component" value="Unassembled WGS sequence"/>
</dbReference>
<name>A0AAE0GHZ2_9CHLO</name>
<proteinExistence type="predicted"/>
<gene>
    <name evidence="2" type="ORF">CYMTET_13649</name>
</gene>
<comment type="caution">
    <text evidence="2">The sequence shown here is derived from an EMBL/GenBank/DDBJ whole genome shotgun (WGS) entry which is preliminary data.</text>
</comment>
<dbReference type="EMBL" id="LGRX02005460">
    <property type="protein sequence ID" value="KAK3278411.1"/>
    <property type="molecule type" value="Genomic_DNA"/>
</dbReference>
<feature type="compositionally biased region" description="Basic and acidic residues" evidence="1">
    <location>
        <begin position="94"/>
        <end position="123"/>
    </location>
</feature>
<accession>A0AAE0GHZ2</accession>
<reference evidence="2 3" key="1">
    <citation type="journal article" date="2015" name="Genome Biol. Evol.">
        <title>Comparative Genomics of a Bacterivorous Green Alga Reveals Evolutionary Causalities and Consequences of Phago-Mixotrophic Mode of Nutrition.</title>
        <authorList>
            <person name="Burns J.A."/>
            <person name="Paasch A."/>
            <person name="Narechania A."/>
            <person name="Kim E."/>
        </authorList>
    </citation>
    <scope>NUCLEOTIDE SEQUENCE [LARGE SCALE GENOMIC DNA]</scope>
    <source>
        <strain evidence="2 3">PLY_AMNH</strain>
    </source>
</reference>
<keyword evidence="3" id="KW-1185">Reference proteome</keyword>